<dbReference type="InterPro" id="IPR012292">
    <property type="entry name" value="Globin/Proto"/>
</dbReference>
<dbReference type="InterPro" id="IPR044398">
    <property type="entry name" value="Globin-sensor_dom"/>
</dbReference>
<organism evidence="2 3">
    <name type="scientific">Nannocystis exedens</name>
    <dbReference type="NCBI Taxonomy" id="54"/>
    <lineage>
        <taxon>Bacteria</taxon>
        <taxon>Pseudomonadati</taxon>
        <taxon>Myxococcota</taxon>
        <taxon>Polyangia</taxon>
        <taxon>Nannocystales</taxon>
        <taxon>Nannocystaceae</taxon>
        <taxon>Nannocystis</taxon>
    </lineage>
</organism>
<dbReference type="InterPro" id="IPR039379">
    <property type="entry name" value="Protoglobin_sensor_dom"/>
</dbReference>
<accession>A0A1I2ERZ0</accession>
<name>A0A1I2ERZ0_9BACT</name>
<sequence length="179" mass="20138">MTDSSEVYAAICRFIGFDADDAARLRDLAPLFAAHGPALTDRFYAKLAADPEQAALIAGRVDALKQTHLRWLSELFAGDYGERYFAERWRIGLAHVRVGVRPWWVEAVTSFLRGEGLALLEANLDDPERRAAAARSLLKILDLDLMIINLAYADDRVDRLCRFTGMSRKLIERCIAQGR</sequence>
<dbReference type="GO" id="GO:0020037">
    <property type="term" value="F:heme binding"/>
    <property type="evidence" value="ECO:0007669"/>
    <property type="project" value="InterPro"/>
</dbReference>
<evidence type="ECO:0000259" key="1">
    <source>
        <dbReference type="Pfam" id="PF11563"/>
    </source>
</evidence>
<dbReference type="OrthoDB" id="9774793at2"/>
<dbReference type="STRING" id="54.SAMN02745121_06234"/>
<keyword evidence="3" id="KW-1185">Reference proteome</keyword>
<feature type="domain" description="Globin-sensor" evidence="1">
    <location>
        <begin position="10"/>
        <end position="155"/>
    </location>
</feature>
<evidence type="ECO:0000313" key="2">
    <source>
        <dbReference type="EMBL" id="SFE95387.1"/>
    </source>
</evidence>
<dbReference type="Gene3D" id="1.10.490.10">
    <property type="entry name" value="Globins"/>
    <property type="match status" value="1"/>
</dbReference>
<evidence type="ECO:0000313" key="3">
    <source>
        <dbReference type="Proteomes" id="UP000199400"/>
    </source>
</evidence>
<dbReference type="Pfam" id="PF11563">
    <property type="entry name" value="Protoglobin"/>
    <property type="match status" value="1"/>
</dbReference>
<reference evidence="3" key="1">
    <citation type="submission" date="2016-10" db="EMBL/GenBank/DDBJ databases">
        <authorList>
            <person name="Varghese N."/>
            <person name="Submissions S."/>
        </authorList>
    </citation>
    <scope>NUCLEOTIDE SEQUENCE [LARGE SCALE GENOMIC DNA]</scope>
    <source>
        <strain evidence="3">ATCC 25963</strain>
    </source>
</reference>
<dbReference type="Proteomes" id="UP000199400">
    <property type="component" value="Unassembled WGS sequence"/>
</dbReference>
<proteinExistence type="predicted"/>
<gene>
    <name evidence="2" type="ORF">SAMN02745121_06234</name>
</gene>
<dbReference type="SUPFAM" id="SSF46458">
    <property type="entry name" value="Globin-like"/>
    <property type="match status" value="1"/>
</dbReference>
<dbReference type="GO" id="GO:0019825">
    <property type="term" value="F:oxygen binding"/>
    <property type="evidence" value="ECO:0007669"/>
    <property type="project" value="InterPro"/>
</dbReference>
<protein>
    <submittedName>
        <fullName evidence="2">Truncated hemoglobin YjbI</fullName>
    </submittedName>
</protein>
<dbReference type="InterPro" id="IPR009050">
    <property type="entry name" value="Globin-like_sf"/>
</dbReference>
<dbReference type="CDD" id="cd01068">
    <property type="entry name" value="globin_sensor"/>
    <property type="match status" value="1"/>
</dbReference>
<dbReference type="RefSeq" id="WP_096331659.1">
    <property type="nucleotide sequence ID" value="NZ_FOMX01000023.1"/>
</dbReference>
<dbReference type="AlphaFoldDB" id="A0A1I2ERZ0"/>
<dbReference type="EMBL" id="FOMX01000023">
    <property type="protein sequence ID" value="SFE95387.1"/>
    <property type="molecule type" value="Genomic_DNA"/>
</dbReference>